<keyword evidence="1" id="KW-1133">Transmembrane helix</keyword>
<dbReference type="AlphaFoldDB" id="A0A370DDE3"/>
<organism evidence="2 3">
    <name type="scientific">endosymbiont of Galathealinum brachiosum</name>
    <dbReference type="NCBI Taxonomy" id="2200906"/>
    <lineage>
        <taxon>Bacteria</taxon>
        <taxon>Pseudomonadati</taxon>
        <taxon>Pseudomonadota</taxon>
        <taxon>Gammaproteobacteria</taxon>
        <taxon>sulfur-oxidizing symbionts</taxon>
    </lineage>
</organism>
<evidence type="ECO:0000313" key="3">
    <source>
        <dbReference type="Proteomes" id="UP000254266"/>
    </source>
</evidence>
<keyword evidence="3" id="KW-1185">Reference proteome</keyword>
<feature type="transmembrane region" description="Helical" evidence="1">
    <location>
        <begin position="20"/>
        <end position="41"/>
    </location>
</feature>
<accession>A0A370DDE3</accession>
<protein>
    <recommendedName>
        <fullName evidence="4">Pilus assembly protein PilW</fullName>
    </recommendedName>
</protein>
<dbReference type="NCBIfam" id="TIGR02532">
    <property type="entry name" value="IV_pilin_GFxxxE"/>
    <property type="match status" value="1"/>
</dbReference>
<reference evidence="2 3" key="1">
    <citation type="journal article" date="2018" name="ISME J.">
        <title>Endosymbiont genomes yield clues of tubeworm success.</title>
        <authorList>
            <person name="Li Y."/>
            <person name="Liles M.R."/>
            <person name="Halanych K.M."/>
        </authorList>
    </citation>
    <scope>NUCLEOTIDE SEQUENCE [LARGE SCALE GENOMIC DNA]</scope>
    <source>
        <strain evidence="2">A1464</strain>
    </source>
</reference>
<keyword evidence="1" id="KW-0472">Membrane</keyword>
<dbReference type="GO" id="GO:0043683">
    <property type="term" value="P:type IV pilus assembly"/>
    <property type="evidence" value="ECO:0007669"/>
    <property type="project" value="InterPro"/>
</dbReference>
<dbReference type="Pfam" id="PF16074">
    <property type="entry name" value="PilW"/>
    <property type="match status" value="1"/>
</dbReference>
<evidence type="ECO:0000256" key="1">
    <source>
        <dbReference type="SAM" id="Phobius"/>
    </source>
</evidence>
<dbReference type="EMBL" id="QFXC01000011">
    <property type="protein sequence ID" value="RDH82590.1"/>
    <property type="molecule type" value="Genomic_DNA"/>
</dbReference>
<dbReference type="InterPro" id="IPR032092">
    <property type="entry name" value="PilW"/>
</dbReference>
<dbReference type="Pfam" id="PF07963">
    <property type="entry name" value="N_methyl"/>
    <property type="match status" value="1"/>
</dbReference>
<sequence>MCLRDKRMMRNKQNNGFTLIELMVSMVIGLFLLGGVFTIYLSSSQMQKVVENEVQMMGDARFAIETIAYDLRHAGGYGHQNHENKVQVRDEENFEVIAGQCSGGATPWVVDLDRPVFAVDDGTDYLTSCMDKWTQGDSLEVRYASALPLGTTEADLTGNMLYLKSVTKYSFMFRGSNPPADQDFLRSDGNIDPNLRYFIWRSRAYYIADYTDVVGDGMPSLRLVTLEPGPVVTDSVLLRGVEEFQIQFGLDTPAVGGEQGDESADIYMNPNDVTAGGHWNKVIAARIWLVLRSEDTIEEVDPLSTYTVAGVNRVNGDKYKRVVVSTSVRLRNINTGD</sequence>
<dbReference type="InterPro" id="IPR012902">
    <property type="entry name" value="N_methyl_site"/>
</dbReference>
<dbReference type="Proteomes" id="UP000254266">
    <property type="component" value="Unassembled WGS sequence"/>
</dbReference>
<name>A0A370DDE3_9GAMM</name>
<evidence type="ECO:0000313" key="2">
    <source>
        <dbReference type="EMBL" id="RDH82590.1"/>
    </source>
</evidence>
<evidence type="ECO:0008006" key="4">
    <source>
        <dbReference type="Google" id="ProtNLM"/>
    </source>
</evidence>
<proteinExistence type="predicted"/>
<comment type="caution">
    <text evidence="2">The sequence shown here is derived from an EMBL/GenBank/DDBJ whole genome shotgun (WGS) entry which is preliminary data.</text>
</comment>
<keyword evidence="1" id="KW-0812">Transmembrane</keyword>
<gene>
    <name evidence="2" type="ORF">DIZ80_09910</name>
</gene>